<gene>
    <name evidence="1" type="ORF">GBAR_LOCUS8869</name>
</gene>
<accession>A0AA35RM94</accession>
<dbReference type="EMBL" id="CASHTH010001342">
    <property type="protein sequence ID" value="CAI8014143.1"/>
    <property type="molecule type" value="Genomic_DNA"/>
</dbReference>
<evidence type="ECO:0000313" key="1">
    <source>
        <dbReference type="EMBL" id="CAI8014143.1"/>
    </source>
</evidence>
<sequence length="35" mass="3987">MRPLWRGLSGLLAAPYTPNRSLRGQYHTTITPTPY</sequence>
<organism evidence="1 2">
    <name type="scientific">Geodia barretti</name>
    <name type="common">Barrett's horny sponge</name>
    <dbReference type="NCBI Taxonomy" id="519541"/>
    <lineage>
        <taxon>Eukaryota</taxon>
        <taxon>Metazoa</taxon>
        <taxon>Porifera</taxon>
        <taxon>Demospongiae</taxon>
        <taxon>Heteroscleromorpha</taxon>
        <taxon>Tetractinellida</taxon>
        <taxon>Astrophorina</taxon>
        <taxon>Geodiidae</taxon>
        <taxon>Geodia</taxon>
    </lineage>
</organism>
<proteinExistence type="predicted"/>
<dbReference type="Proteomes" id="UP001174909">
    <property type="component" value="Unassembled WGS sequence"/>
</dbReference>
<protein>
    <submittedName>
        <fullName evidence="1">Uncharacterized protein</fullName>
    </submittedName>
</protein>
<dbReference type="AlphaFoldDB" id="A0AA35RM94"/>
<comment type="caution">
    <text evidence="1">The sequence shown here is derived from an EMBL/GenBank/DDBJ whole genome shotgun (WGS) entry which is preliminary data.</text>
</comment>
<feature type="non-terminal residue" evidence="1">
    <location>
        <position position="35"/>
    </location>
</feature>
<reference evidence="1" key="1">
    <citation type="submission" date="2023-03" db="EMBL/GenBank/DDBJ databases">
        <authorList>
            <person name="Steffen K."/>
            <person name="Cardenas P."/>
        </authorList>
    </citation>
    <scope>NUCLEOTIDE SEQUENCE</scope>
</reference>
<keyword evidence="2" id="KW-1185">Reference proteome</keyword>
<evidence type="ECO:0000313" key="2">
    <source>
        <dbReference type="Proteomes" id="UP001174909"/>
    </source>
</evidence>
<name>A0AA35RM94_GEOBA</name>